<proteinExistence type="predicted"/>
<evidence type="ECO:0000313" key="1">
    <source>
        <dbReference type="EMBL" id="GGK79652.1"/>
    </source>
</evidence>
<comment type="caution">
    <text evidence="1">The sequence shown here is derived from an EMBL/GenBank/DDBJ whole genome shotgun (WGS) entry which is preliminary data.</text>
</comment>
<dbReference type="EMBL" id="BMMX01000002">
    <property type="protein sequence ID" value="GGK79652.1"/>
    <property type="molecule type" value="Genomic_DNA"/>
</dbReference>
<evidence type="ECO:0000313" key="2">
    <source>
        <dbReference type="Proteomes" id="UP000656042"/>
    </source>
</evidence>
<dbReference type="AlphaFoldDB" id="A0A8J3BXA6"/>
<organism evidence="1 2">
    <name type="scientific">Mangrovihabitans endophyticus</name>
    <dbReference type="NCBI Taxonomy" id="1751298"/>
    <lineage>
        <taxon>Bacteria</taxon>
        <taxon>Bacillati</taxon>
        <taxon>Actinomycetota</taxon>
        <taxon>Actinomycetes</taxon>
        <taxon>Micromonosporales</taxon>
        <taxon>Micromonosporaceae</taxon>
        <taxon>Mangrovihabitans</taxon>
    </lineage>
</organism>
<keyword evidence="2" id="KW-1185">Reference proteome</keyword>
<accession>A0A8J3BXA6</accession>
<sequence length="74" mass="7969">MLVQADLALSSLKLSSAIQRTPPPAPAGVSRQSTRLGDTRLDFLLAAAPDGLSASVVRLDICRFMLDAQRLYEL</sequence>
<protein>
    <submittedName>
        <fullName evidence="1">Uncharacterized protein</fullName>
    </submittedName>
</protein>
<name>A0A8J3BXA6_9ACTN</name>
<reference evidence="1" key="2">
    <citation type="submission" date="2020-09" db="EMBL/GenBank/DDBJ databases">
        <authorList>
            <person name="Sun Q."/>
            <person name="Zhou Y."/>
        </authorList>
    </citation>
    <scope>NUCLEOTIDE SEQUENCE</scope>
    <source>
        <strain evidence="1">CGMCC 4.7299</strain>
    </source>
</reference>
<dbReference type="Proteomes" id="UP000656042">
    <property type="component" value="Unassembled WGS sequence"/>
</dbReference>
<reference evidence="1" key="1">
    <citation type="journal article" date="2014" name="Int. J. Syst. Evol. Microbiol.">
        <title>Complete genome sequence of Corynebacterium casei LMG S-19264T (=DSM 44701T), isolated from a smear-ripened cheese.</title>
        <authorList>
            <consortium name="US DOE Joint Genome Institute (JGI-PGF)"/>
            <person name="Walter F."/>
            <person name="Albersmeier A."/>
            <person name="Kalinowski J."/>
            <person name="Ruckert C."/>
        </authorList>
    </citation>
    <scope>NUCLEOTIDE SEQUENCE</scope>
    <source>
        <strain evidence="1">CGMCC 4.7299</strain>
    </source>
</reference>
<gene>
    <name evidence="1" type="ORF">GCM10012284_12070</name>
</gene>